<evidence type="ECO:0000256" key="2">
    <source>
        <dbReference type="ARBA" id="ARBA00022857"/>
    </source>
</evidence>
<dbReference type="PRINTS" id="PR00080">
    <property type="entry name" value="SDRFAMILY"/>
</dbReference>
<evidence type="ECO:0000256" key="3">
    <source>
        <dbReference type="ARBA" id="ARBA00023002"/>
    </source>
</evidence>
<dbReference type="InterPro" id="IPR036291">
    <property type="entry name" value="NAD(P)-bd_dom_sf"/>
</dbReference>
<keyword evidence="3" id="KW-0560">Oxidoreductase</keyword>
<dbReference type="SUPFAM" id="SSF51735">
    <property type="entry name" value="NAD(P)-binding Rossmann-fold domains"/>
    <property type="match status" value="1"/>
</dbReference>
<dbReference type="Proteomes" id="UP000612899">
    <property type="component" value="Unassembled WGS sequence"/>
</dbReference>
<name>A0A8J3VGK8_9ACTN</name>
<dbReference type="AlphaFoldDB" id="A0A8J3VGK8"/>
<comment type="caution">
    <text evidence="4">The sequence shown here is derived from an EMBL/GenBank/DDBJ whole genome shotgun (WGS) entry which is preliminary data.</text>
</comment>
<dbReference type="GO" id="GO:0016491">
    <property type="term" value="F:oxidoreductase activity"/>
    <property type="evidence" value="ECO:0007669"/>
    <property type="project" value="UniProtKB-KW"/>
</dbReference>
<evidence type="ECO:0000313" key="4">
    <source>
        <dbReference type="EMBL" id="GIH04993.1"/>
    </source>
</evidence>
<dbReference type="InterPro" id="IPR002347">
    <property type="entry name" value="SDR_fam"/>
</dbReference>
<keyword evidence="2" id="KW-0521">NADP</keyword>
<gene>
    <name evidence="4" type="primary">fabG_2</name>
    <name evidence="4" type="ORF">Rhe02_30600</name>
</gene>
<dbReference type="PRINTS" id="PR00081">
    <property type="entry name" value="GDHRDH"/>
</dbReference>
<comment type="similarity">
    <text evidence="1">Belongs to the short-chain dehydrogenases/reductases (SDR) family.</text>
</comment>
<dbReference type="PANTHER" id="PTHR43618">
    <property type="entry name" value="7-ALPHA-HYDROXYSTEROID DEHYDROGENASE"/>
    <property type="match status" value="1"/>
</dbReference>
<organism evidence="4 5">
    <name type="scientific">Rhizocola hellebori</name>
    <dbReference type="NCBI Taxonomy" id="1392758"/>
    <lineage>
        <taxon>Bacteria</taxon>
        <taxon>Bacillati</taxon>
        <taxon>Actinomycetota</taxon>
        <taxon>Actinomycetes</taxon>
        <taxon>Micromonosporales</taxon>
        <taxon>Micromonosporaceae</taxon>
        <taxon>Rhizocola</taxon>
    </lineage>
</organism>
<dbReference type="EMBL" id="BONY01000016">
    <property type="protein sequence ID" value="GIH04993.1"/>
    <property type="molecule type" value="Genomic_DNA"/>
</dbReference>
<dbReference type="Pfam" id="PF13561">
    <property type="entry name" value="adh_short_C2"/>
    <property type="match status" value="1"/>
</dbReference>
<evidence type="ECO:0000256" key="1">
    <source>
        <dbReference type="ARBA" id="ARBA00006484"/>
    </source>
</evidence>
<dbReference type="CDD" id="cd05233">
    <property type="entry name" value="SDR_c"/>
    <property type="match status" value="1"/>
</dbReference>
<accession>A0A8J3VGK8</accession>
<reference evidence="4" key="1">
    <citation type="submission" date="2021-01" db="EMBL/GenBank/DDBJ databases">
        <title>Whole genome shotgun sequence of Rhizocola hellebori NBRC 109834.</title>
        <authorList>
            <person name="Komaki H."/>
            <person name="Tamura T."/>
        </authorList>
    </citation>
    <scope>NUCLEOTIDE SEQUENCE</scope>
    <source>
        <strain evidence="4">NBRC 109834</strain>
    </source>
</reference>
<keyword evidence="5" id="KW-1185">Reference proteome</keyword>
<protein>
    <submittedName>
        <fullName evidence="4">3-oxoacyl-ACP reductase</fullName>
    </submittedName>
</protein>
<dbReference type="InterPro" id="IPR052178">
    <property type="entry name" value="Sec_Metab_Biosynth_SDR"/>
</dbReference>
<dbReference type="PANTHER" id="PTHR43618:SF8">
    <property type="entry name" value="7ALPHA-HYDROXYSTEROID DEHYDROGENASE"/>
    <property type="match status" value="1"/>
</dbReference>
<sequence>MVGRRPEPLAETASTLEGAATVAADLRDPSAAASVLAAVGEREVAAIVNNAGGYLGRADDELPTIAQQWRDTFDTNVLTAVVLTEALLPRLARPGGRVILFSSIAAQRGGGGPYSAAKAALHGWALDLAVQLGPEGVTANVISPGFVEDTEFFAGRMTEQGYASRVGATLVGRAGKPDEIAQTVRWLVGPSGGYVTGQIINVNGGSVLGR</sequence>
<evidence type="ECO:0000313" key="5">
    <source>
        <dbReference type="Proteomes" id="UP000612899"/>
    </source>
</evidence>
<dbReference type="Gene3D" id="3.40.50.720">
    <property type="entry name" value="NAD(P)-binding Rossmann-like Domain"/>
    <property type="match status" value="1"/>
</dbReference>
<proteinExistence type="inferred from homology"/>